<name>A0ABT8M3X2_9EURY</name>
<sequence>MNACRILIPVLLMAALLTLPAYALESEVNDCGYEIAPLPEEHQWMSVLRNYATITQGGTDRYTKSVSNGETDLPLDLNWGNSANSLSLTVSSPTTVVAIFHDADDGKNDGRIGMIIRNSGGLEPGTWTFLVHGESVHGTEDYTFEWY</sequence>
<protein>
    <recommendedName>
        <fullName evidence="3">P/Homo B domain-containing protein</fullName>
    </recommendedName>
</protein>
<accession>A0ABT8M3X2</accession>
<evidence type="ECO:0000313" key="2">
    <source>
        <dbReference type="Proteomes" id="UP001168423"/>
    </source>
</evidence>
<reference evidence="1" key="1">
    <citation type="submission" date="2019-05" db="EMBL/GenBank/DDBJ databases">
        <title>Isolation and characterization of methanogens from the cold seep sediment at Four-Way Closure Ridge.</title>
        <authorList>
            <person name="You Y.-T."/>
            <person name="Chen S.-C."/>
            <person name="Zhang W.-L."/>
            <person name="Lai M.-C."/>
        </authorList>
    </citation>
    <scope>NUCLEOTIDE SEQUENCE</scope>
    <source>
        <strain evidence="1">FWC-SCC3</strain>
    </source>
</reference>
<proteinExistence type="predicted"/>
<dbReference type="RefSeq" id="WP_301677613.1">
    <property type="nucleotide sequence ID" value="NZ_VCYI01000010.1"/>
</dbReference>
<comment type="caution">
    <text evidence="1">The sequence shown here is derived from an EMBL/GenBank/DDBJ whole genome shotgun (WGS) entry which is preliminary data.</text>
</comment>
<organism evidence="1 2">
    <name type="scientific">Methanoculleus methanifontis</name>
    <dbReference type="NCBI Taxonomy" id="2584086"/>
    <lineage>
        <taxon>Archaea</taxon>
        <taxon>Methanobacteriati</taxon>
        <taxon>Methanobacteriota</taxon>
        <taxon>Stenosarchaea group</taxon>
        <taxon>Methanomicrobia</taxon>
        <taxon>Methanomicrobiales</taxon>
        <taxon>Methanomicrobiaceae</taxon>
        <taxon>Methanoculleus</taxon>
    </lineage>
</organism>
<dbReference type="Proteomes" id="UP001168423">
    <property type="component" value="Unassembled WGS sequence"/>
</dbReference>
<evidence type="ECO:0000313" key="1">
    <source>
        <dbReference type="EMBL" id="MDN7013025.1"/>
    </source>
</evidence>
<gene>
    <name evidence="1" type="ORF">FGW20_08225</name>
</gene>
<keyword evidence="2" id="KW-1185">Reference proteome</keyword>
<dbReference type="EMBL" id="VCYI01000010">
    <property type="protein sequence ID" value="MDN7013025.1"/>
    <property type="molecule type" value="Genomic_DNA"/>
</dbReference>
<evidence type="ECO:0008006" key="3">
    <source>
        <dbReference type="Google" id="ProtNLM"/>
    </source>
</evidence>